<evidence type="ECO:0000313" key="9">
    <source>
        <dbReference type="EMBL" id="OUO56579.1"/>
    </source>
</evidence>
<dbReference type="InterPro" id="IPR016162">
    <property type="entry name" value="Ald_DH_N"/>
</dbReference>
<dbReference type="PROSITE" id="PS00070">
    <property type="entry name" value="ALDEHYDE_DEHYDR_CYS"/>
    <property type="match status" value="1"/>
</dbReference>
<accession>A0A1Y4DFZ7</accession>
<dbReference type="InterPro" id="IPR029510">
    <property type="entry name" value="Ald_DH_CS_GLU"/>
</dbReference>
<dbReference type="Gene3D" id="3.40.309.10">
    <property type="entry name" value="Aldehyde Dehydrogenase, Chain A, domain 2"/>
    <property type="match status" value="1"/>
</dbReference>
<dbReference type="SUPFAM" id="SSF53720">
    <property type="entry name" value="ALDH-like"/>
    <property type="match status" value="1"/>
</dbReference>
<feature type="active site" evidence="5 6">
    <location>
        <position position="207"/>
    </location>
</feature>
<feature type="active site" evidence="5">
    <location>
        <position position="241"/>
    </location>
</feature>
<evidence type="ECO:0000256" key="7">
    <source>
        <dbReference type="RuleBase" id="RU003345"/>
    </source>
</evidence>
<dbReference type="PROSITE" id="PS00687">
    <property type="entry name" value="ALDEHYDE_DEHYDR_GLU"/>
    <property type="match status" value="1"/>
</dbReference>
<evidence type="ECO:0000256" key="2">
    <source>
        <dbReference type="ARBA" id="ARBA00023002"/>
    </source>
</evidence>
<dbReference type="PIRSF" id="PIRSF036492">
    <property type="entry name" value="ALDH"/>
    <property type="match status" value="1"/>
</dbReference>
<dbReference type="Gene3D" id="3.40.605.10">
    <property type="entry name" value="Aldehyde Dehydrogenase, Chain A, domain 1"/>
    <property type="match status" value="1"/>
</dbReference>
<dbReference type="PANTHER" id="PTHR43570:SF16">
    <property type="entry name" value="ALDEHYDE DEHYDROGENASE TYPE III, ISOFORM Q"/>
    <property type="match status" value="1"/>
</dbReference>
<keyword evidence="3" id="KW-0520">NAD</keyword>
<keyword evidence="10" id="KW-1185">Reference proteome</keyword>
<comment type="similarity">
    <text evidence="1 4 7">Belongs to the aldehyde dehydrogenase family.</text>
</comment>
<sequence length="454" mass="51112">MEEILKQQRAFFESGATLPVKNRLNFLKKLRHAIQTHRDDICQALYQDLGKSETEAYMCEIGMALEEIAYFLKHLPSLAKDRTVRTPLSNFHAKSIIKFVPRGNVLILSPWNYPFLLSMEPLVDALAAGNTAVLKPSAYSPHTSALIQKIIQETFPPHYVETVTGGRQENQTLLTQKFDYIFFTGSTAVGKEVLRRAAENLTPVTLELGGKSPCLVDETADIALAARRIVFGKFLNCGQTCVAPDYILCPENLQQPLLAALQREITRQFGPQPLANPHYGKIINEKHFQRLSALLTCGKIAAGGKTSPATLQIEPTVLTDVSWEDSAMQEEIFGPILPIITYSSLQEALKKIESRPHPLALYLFSTDKKRISQITQQIRYGGGCINDTIMHLSTPYLPFGGIGESGMGCYHGKFGFETFSHKKSILCKRNWIDVPLRYQPYSRWKQWLLKHFLR</sequence>
<dbReference type="AlphaFoldDB" id="A0A1Y4DFZ7"/>
<dbReference type="GO" id="GO:0006081">
    <property type="term" value="P:aldehyde metabolic process"/>
    <property type="evidence" value="ECO:0007669"/>
    <property type="project" value="InterPro"/>
</dbReference>
<dbReference type="GO" id="GO:0004029">
    <property type="term" value="F:aldehyde dehydrogenase (NAD+) activity"/>
    <property type="evidence" value="ECO:0007669"/>
    <property type="project" value="TreeGrafter"/>
</dbReference>
<dbReference type="FunFam" id="3.40.605.10:FF:000004">
    <property type="entry name" value="Aldehyde dehydrogenase"/>
    <property type="match status" value="1"/>
</dbReference>
<evidence type="ECO:0000256" key="6">
    <source>
        <dbReference type="PROSITE-ProRule" id="PRU10007"/>
    </source>
</evidence>
<dbReference type="OrthoDB" id="9762913at2"/>
<dbReference type="Pfam" id="PF00171">
    <property type="entry name" value="Aldedh"/>
    <property type="match status" value="1"/>
</dbReference>
<dbReference type="InterPro" id="IPR016160">
    <property type="entry name" value="Ald_DH_CS_CYS"/>
</dbReference>
<dbReference type="InterPro" id="IPR016161">
    <property type="entry name" value="Ald_DH/histidinol_DH"/>
</dbReference>
<evidence type="ECO:0000256" key="3">
    <source>
        <dbReference type="ARBA" id="ARBA00023027"/>
    </source>
</evidence>
<comment type="caution">
    <text evidence="9">The sequence shown here is derived from an EMBL/GenBank/DDBJ whole genome shotgun (WGS) entry which is preliminary data.</text>
</comment>
<dbReference type="PANTHER" id="PTHR43570">
    <property type="entry name" value="ALDEHYDE DEHYDROGENASE"/>
    <property type="match status" value="1"/>
</dbReference>
<dbReference type="InterPro" id="IPR015590">
    <property type="entry name" value="Aldehyde_DH_dom"/>
</dbReference>
<dbReference type="InterPro" id="IPR012394">
    <property type="entry name" value="Aldehyde_DH_NAD(P)"/>
</dbReference>
<evidence type="ECO:0000313" key="10">
    <source>
        <dbReference type="Proteomes" id="UP000196368"/>
    </source>
</evidence>
<feature type="domain" description="Aldehyde dehydrogenase" evidence="8">
    <location>
        <begin position="3"/>
        <end position="425"/>
    </location>
</feature>
<dbReference type="RefSeq" id="WP_087288642.1">
    <property type="nucleotide sequence ID" value="NZ_NFJD01000003.1"/>
</dbReference>
<dbReference type="InterPro" id="IPR016163">
    <property type="entry name" value="Ald_DH_C"/>
</dbReference>
<gene>
    <name evidence="9" type="ORF">B5F75_05140</name>
</gene>
<evidence type="ECO:0000259" key="8">
    <source>
        <dbReference type="Pfam" id="PF00171"/>
    </source>
</evidence>
<name>A0A1Y4DFZ7_9BACT</name>
<dbReference type="Proteomes" id="UP000196368">
    <property type="component" value="Unassembled WGS sequence"/>
</dbReference>
<dbReference type="EMBL" id="NFJD01000003">
    <property type="protein sequence ID" value="OUO56579.1"/>
    <property type="molecule type" value="Genomic_DNA"/>
</dbReference>
<protein>
    <recommendedName>
        <fullName evidence="4">Aldehyde dehydrogenase</fullName>
    </recommendedName>
</protein>
<keyword evidence="2 4" id="KW-0560">Oxidoreductase</keyword>
<dbReference type="GO" id="GO:0005737">
    <property type="term" value="C:cytoplasm"/>
    <property type="evidence" value="ECO:0007669"/>
    <property type="project" value="TreeGrafter"/>
</dbReference>
<reference evidence="10" key="1">
    <citation type="submission" date="2017-04" db="EMBL/GenBank/DDBJ databases">
        <title>Function of individual gut microbiota members based on whole genome sequencing of pure cultures obtained from chicken caecum.</title>
        <authorList>
            <person name="Medvecky M."/>
            <person name="Cejkova D."/>
            <person name="Polansky O."/>
            <person name="Karasova D."/>
            <person name="Kubasova T."/>
            <person name="Cizek A."/>
            <person name="Rychlik I."/>
        </authorList>
    </citation>
    <scope>NUCLEOTIDE SEQUENCE [LARGE SCALE GENOMIC DNA]</scope>
    <source>
        <strain evidence="10">An273</strain>
    </source>
</reference>
<evidence type="ECO:0000256" key="1">
    <source>
        <dbReference type="ARBA" id="ARBA00009986"/>
    </source>
</evidence>
<evidence type="ECO:0000256" key="4">
    <source>
        <dbReference type="PIRNR" id="PIRNR036492"/>
    </source>
</evidence>
<dbReference type="CDD" id="cd07136">
    <property type="entry name" value="ALDH_YwdH-P39616"/>
    <property type="match status" value="1"/>
</dbReference>
<dbReference type="FunFam" id="3.40.309.10:FF:000003">
    <property type="entry name" value="Aldehyde dehydrogenase"/>
    <property type="match status" value="1"/>
</dbReference>
<organism evidence="9 10">
    <name type="scientific">Candidatus Avelusimicrobium gallicola</name>
    <dbReference type="NCBI Taxonomy" id="2562704"/>
    <lineage>
        <taxon>Bacteria</taxon>
        <taxon>Pseudomonadati</taxon>
        <taxon>Elusimicrobiota</taxon>
        <taxon>Elusimicrobia</taxon>
        <taxon>Elusimicrobiales</taxon>
        <taxon>Elusimicrobiaceae</taxon>
        <taxon>Candidatus Avelusimicrobium</taxon>
    </lineage>
</organism>
<evidence type="ECO:0000256" key="5">
    <source>
        <dbReference type="PIRSR" id="PIRSR036492-1"/>
    </source>
</evidence>
<proteinExistence type="inferred from homology"/>